<dbReference type="PRINTS" id="PR00080">
    <property type="entry name" value="SDRFAMILY"/>
</dbReference>
<dbReference type="CDD" id="cd05233">
    <property type="entry name" value="SDR_c"/>
    <property type="match status" value="1"/>
</dbReference>
<dbReference type="SUPFAM" id="SSF51735">
    <property type="entry name" value="NAD(P)-binding Rossmann-fold domains"/>
    <property type="match status" value="1"/>
</dbReference>
<dbReference type="AlphaFoldDB" id="S5DK47"/>
<proteinExistence type="inferred from homology"/>
<dbReference type="InterPro" id="IPR036291">
    <property type="entry name" value="NAD(P)-bd_dom_sf"/>
</dbReference>
<organism evidence="3">
    <name type="scientific">Candidatus Actinomarina minuta</name>
    <dbReference type="NCBI Taxonomy" id="1389454"/>
    <lineage>
        <taxon>Bacteria</taxon>
        <taxon>Bacillati</taxon>
        <taxon>Actinomycetota</taxon>
        <taxon>Actinomycetes</taxon>
        <taxon>Candidatus Actinomarinidae</taxon>
        <taxon>Candidatus Actinomarinales</taxon>
        <taxon>Candidatus Actinomarineae</taxon>
        <taxon>Candidatus Actinomarinaceae</taxon>
        <taxon>Candidatus Actinomarina</taxon>
    </lineage>
</organism>
<name>S5DK47_9ACTN</name>
<comment type="similarity">
    <text evidence="1">Belongs to the short-chain dehydrogenases/reductases (SDR) family.</text>
</comment>
<dbReference type="PROSITE" id="PS00061">
    <property type="entry name" value="ADH_SHORT"/>
    <property type="match status" value="1"/>
</dbReference>
<evidence type="ECO:0000256" key="1">
    <source>
        <dbReference type="ARBA" id="ARBA00006484"/>
    </source>
</evidence>
<keyword evidence="2" id="KW-0560">Oxidoreductase</keyword>
<dbReference type="PANTHER" id="PTHR43943">
    <property type="entry name" value="DEHYDROGENASE/REDUCTASE (SDR FAMILY) MEMBER 4"/>
    <property type="match status" value="1"/>
</dbReference>
<evidence type="ECO:0000313" key="3">
    <source>
        <dbReference type="EMBL" id="AGQ19134.1"/>
    </source>
</evidence>
<dbReference type="InterPro" id="IPR020904">
    <property type="entry name" value="Sc_DH/Rdtase_CS"/>
</dbReference>
<dbReference type="EMBL" id="KC811123">
    <property type="protein sequence ID" value="AGQ19134.1"/>
    <property type="molecule type" value="Genomic_DNA"/>
</dbReference>
<dbReference type="PRINTS" id="PR00081">
    <property type="entry name" value="GDHRDH"/>
</dbReference>
<dbReference type="NCBIfam" id="NF005559">
    <property type="entry name" value="PRK07231.1"/>
    <property type="match status" value="1"/>
</dbReference>
<dbReference type="FunFam" id="3.40.50.720:FF:000084">
    <property type="entry name" value="Short-chain dehydrogenase reductase"/>
    <property type="match status" value="1"/>
</dbReference>
<dbReference type="Gene3D" id="3.40.50.720">
    <property type="entry name" value="NAD(P)-binding Rossmann-like Domain"/>
    <property type="match status" value="1"/>
</dbReference>
<dbReference type="PANTHER" id="PTHR43943:SF2">
    <property type="entry name" value="DEHYDROGENASE_REDUCTASE 4"/>
    <property type="match status" value="1"/>
</dbReference>
<evidence type="ECO:0000256" key="2">
    <source>
        <dbReference type="ARBA" id="ARBA00023002"/>
    </source>
</evidence>
<reference evidence="3" key="1">
    <citation type="journal article" date="2013" name="Sci. Rep.">
        <title>Metagenomics uncovers a new group of low GC and ultra-small marine Actinobacteria.</title>
        <authorList>
            <person name="Ghai R."/>
            <person name="Mizuno C.M."/>
            <person name="Picazo A."/>
            <person name="Camacho A."/>
            <person name="Rodriguez-Valera F."/>
        </authorList>
    </citation>
    <scope>NUCLEOTIDE SEQUENCE</scope>
</reference>
<dbReference type="InterPro" id="IPR002347">
    <property type="entry name" value="SDR_fam"/>
</dbReference>
<accession>S5DK47</accession>
<dbReference type="Pfam" id="PF13561">
    <property type="entry name" value="adh_short_C2"/>
    <property type="match status" value="1"/>
</dbReference>
<protein>
    <submittedName>
        <fullName evidence="3">Dehydrogenase</fullName>
    </submittedName>
</protein>
<sequence length="235" mass="25155">MKTALVTGGTRGIGLSTAQKFIEQGWNVYITSRKQENLDTVLSENPQLKGFVARADDLAAATETCKSVIEETGSLDVLVNNAGTNPSGGSLLDVELSAVQKTWDVNLMGPLMWTREAVKAGLKESVLNVCSVGGIRPSQYMGAYNISKAGLIYMTKQLAMELAPDVRVNGIAPAIVKTKLSEMLWISDEKGSADLHALKKLGEPEDVASLIYFLSSDDASWITGEVVTIDGGFLL</sequence>
<dbReference type="GO" id="GO:0016491">
    <property type="term" value="F:oxidoreductase activity"/>
    <property type="evidence" value="ECO:0007669"/>
    <property type="project" value="UniProtKB-KW"/>
</dbReference>